<keyword evidence="1" id="KW-0479">Metal-binding</keyword>
<proteinExistence type="predicted"/>
<name>Q029P1_SOLUE</name>
<evidence type="ECO:0000259" key="3">
    <source>
        <dbReference type="Pfam" id="PF00884"/>
    </source>
</evidence>
<dbReference type="GO" id="GO:0008484">
    <property type="term" value="F:sulfuric ester hydrolase activity"/>
    <property type="evidence" value="ECO:0007669"/>
    <property type="project" value="TreeGrafter"/>
</dbReference>
<evidence type="ECO:0000313" key="4">
    <source>
        <dbReference type="EMBL" id="ABJ82235.1"/>
    </source>
</evidence>
<dbReference type="Pfam" id="PF00884">
    <property type="entry name" value="Sulfatase"/>
    <property type="match status" value="1"/>
</dbReference>
<sequence precursor="true">MATRRQFLATAAGAAMHGLAAPDTRWNLLVITNDQHRADCLGCYGNPVIRTPNTDRLAGEGVRFGNAFVHAPQCVPSRVSLHTGRYPHVHRVPTNSYDLPESEQTLAKVLNANGYRTACVGEMPFAPRAYTGGFQQVLASNREYDQFLAGHGLKFPKSDGPFQAAPVPWTDDLDETAFFAGHARDFLKANRDRPFFLDINFRRPHHPFNPPAPFDKMYLGAAFPPSHARPGEMANKPPQQKAALENSVGFDLRSMTPADLDRVKAYYYGMISENDKYIGTVLDELKSQGLEDRTVVVFNADHGEMLGDHGLLFKGSYMYDGVTQVPLILRAPGKLPARTVVDGLVEEVDVMPTLLELLGIDVPAGVQGKSLVPLADNPKARHKDAVFAEFPTIKMARTREWKLVHYNKAKYGELYHLTEDPHELTNLYDDPKYAPASADMQGLLADWLATSTDPKLAPVRSPDDPSK</sequence>
<gene>
    <name evidence="4" type="ordered locus">Acid_1241</name>
</gene>
<accession>Q029P1</accession>
<dbReference type="GO" id="GO:0005737">
    <property type="term" value="C:cytoplasm"/>
    <property type="evidence" value="ECO:0007669"/>
    <property type="project" value="TreeGrafter"/>
</dbReference>
<protein>
    <submittedName>
        <fullName evidence="4">Sulfatase</fullName>
    </submittedName>
</protein>
<dbReference type="AlphaFoldDB" id="Q029P1"/>
<dbReference type="HOGENOM" id="CLU_006332_9_1_0"/>
<evidence type="ECO:0000256" key="1">
    <source>
        <dbReference type="ARBA" id="ARBA00022723"/>
    </source>
</evidence>
<dbReference type="PANTHER" id="PTHR45953:SF1">
    <property type="entry name" value="IDURONATE 2-SULFATASE"/>
    <property type="match status" value="1"/>
</dbReference>
<reference evidence="4" key="1">
    <citation type="submission" date="2006-10" db="EMBL/GenBank/DDBJ databases">
        <title>Complete sequence of Solibacter usitatus Ellin6076.</title>
        <authorList>
            <consortium name="US DOE Joint Genome Institute"/>
            <person name="Copeland A."/>
            <person name="Lucas S."/>
            <person name="Lapidus A."/>
            <person name="Barry K."/>
            <person name="Detter J.C."/>
            <person name="Glavina del Rio T."/>
            <person name="Hammon N."/>
            <person name="Israni S."/>
            <person name="Dalin E."/>
            <person name="Tice H."/>
            <person name="Pitluck S."/>
            <person name="Thompson L.S."/>
            <person name="Brettin T."/>
            <person name="Bruce D."/>
            <person name="Han C."/>
            <person name="Tapia R."/>
            <person name="Gilna P."/>
            <person name="Schmutz J."/>
            <person name="Larimer F."/>
            <person name="Land M."/>
            <person name="Hauser L."/>
            <person name="Kyrpides N."/>
            <person name="Mikhailova N."/>
            <person name="Janssen P.H."/>
            <person name="Kuske C.R."/>
            <person name="Richardson P."/>
        </authorList>
    </citation>
    <scope>NUCLEOTIDE SEQUENCE</scope>
    <source>
        <strain evidence="4">Ellin6076</strain>
    </source>
</reference>
<feature type="domain" description="Sulfatase N-terminal" evidence="3">
    <location>
        <begin position="27"/>
        <end position="360"/>
    </location>
</feature>
<dbReference type="KEGG" id="sus:Acid_1241"/>
<dbReference type="STRING" id="234267.Acid_1241"/>
<dbReference type="GO" id="GO:0046872">
    <property type="term" value="F:metal ion binding"/>
    <property type="evidence" value="ECO:0007669"/>
    <property type="project" value="UniProtKB-KW"/>
</dbReference>
<keyword evidence="2" id="KW-0378">Hydrolase</keyword>
<evidence type="ECO:0000256" key="2">
    <source>
        <dbReference type="ARBA" id="ARBA00022801"/>
    </source>
</evidence>
<dbReference type="InParanoid" id="Q029P1"/>
<dbReference type="eggNOG" id="COG3119">
    <property type="taxonomic scope" value="Bacteria"/>
</dbReference>
<dbReference type="EMBL" id="CP000473">
    <property type="protein sequence ID" value="ABJ82235.1"/>
    <property type="molecule type" value="Genomic_DNA"/>
</dbReference>
<organism evidence="4">
    <name type="scientific">Solibacter usitatus (strain Ellin6076)</name>
    <dbReference type="NCBI Taxonomy" id="234267"/>
    <lineage>
        <taxon>Bacteria</taxon>
        <taxon>Pseudomonadati</taxon>
        <taxon>Acidobacteriota</taxon>
        <taxon>Terriglobia</taxon>
        <taxon>Bryobacterales</taxon>
        <taxon>Solibacteraceae</taxon>
        <taxon>Candidatus Solibacter</taxon>
    </lineage>
</organism>
<dbReference type="PANTHER" id="PTHR45953">
    <property type="entry name" value="IDURONATE 2-SULFATASE"/>
    <property type="match status" value="1"/>
</dbReference>
<dbReference type="SUPFAM" id="SSF53649">
    <property type="entry name" value="Alkaline phosphatase-like"/>
    <property type="match status" value="1"/>
</dbReference>
<dbReference type="Gene3D" id="3.40.720.10">
    <property type="entry name" value="Alkaline Phosphatase, subunit A"/>
    <property type="match status" value="1"/>
</dbReference>
<dbReference type="InterPro" id="IPR017850">
    <property type="entry name" value="Alkaline_phosphatase_core_sf"/>
</dbReference>
<dbReference type="OrthoDB" id="9762324at2"/>
<dbReference type="InterPro" id="IPR000917">
    <property type="entry name" value="Sulfatase_N"/>
</dbReference>